<accession>A0ABQ3VVL5</accession>
<gene>
    <name evidence="2" type="ORF">KSZ_71520</name>
</gene>
<dbReference type="EMBL" id="BNJJ01000032">
    <property type="protein sequence ID" value="GHO89146.1"/>
    <property type="molecule type" value="Genomic_DNA"/>
</dbReference>
<sequence length="76" mass="9003">MQTDESIKRKGIKEKQQANNEHHRMGRQVREFMIQESSTAPEDLPTPTKSIKQLQREEQRRLESGRQPSLFEEPEI</sequence>
<feature type="region of interest" description="Disordered" evidence="1">
    <location>
        <begin position="1"/>
        <end position="76"/>
    </location>
</feature>
<proteinExistence type="predicted"/>
<evidence type="ECO:0000313" key="3">
    <source>
        <dbReference type="Proteomes" id="UP000635565"/>
    </source>
</evidence>
<reference evidence="2 3" key="1">
    <citation type="journal article" date="2021" name="Int. J. Syst. Evol. Microbiol.">
        <title>Reticulibacter mediterranei gen. nov., sp. nov., within the new family Reticulibacteraceae fam. nov., and Ktedonospora formicarum gen. nov., sp. nov., Ktedonobacter robiniae sp. nov., Dictyobacter formicarum sp. nov. and Dictyobacter arantiisoli sp. nov., belonging to the class Ktedonobacteria.</title>
        <authorList>
            <person name="Yabe S."/>
            <person name="Zheng Y."/>
            <person name="Wang C.M."/>
            <person name="Sakai Y."/>
            <person name="Abe K."/>
            <person name="Yokota A."/>
            <person name="Donadio S."/>
            <person name="Cavaletti L."/>
            <person name="Monciardini P."/>
        </authorList>
    </citation>
    <scope>NUCLEOTIDE SEQUENCE [LARGE SCALE GENOMIC DNA]</scope>
    <source>
        <strain evidence="2 3">SOSP1-9</strain>
    </source>
</reference>
<evidence type="ECO:0000256" key="1">
    <source>
        <dbReference type="SAM" id="MobiDB-lite"/>
    </source>
</evidence>
<feature type="compositionally biased region" description="Basic and acidic residues" evidence="1">
    <location>
        <begin position="1"/>
        <end position="23"/>
    </location>
</feature>
<keyword evidence="3" id="KW-1185">Reference proteome</keyword>
<dbReference type="Proteomes" id="UP000635565">
    <property type="component" value="Unassembled WGS sequence"/>
</dbReference>
<feature type="compositionally biased region" description="Basic and acidic residues" evidence="1">
    <location>
        <begin position="54"/>
        <end position="64"/>
    </location>
</feature>
<comment type="caution">
    <text evidence="2">The sequence shown here is derived from an EMBL/GenBank/DDBJ whole genome shotgun (WGS) entry which is preliminary data.</text>
</comment>
<name>A0ABQ3VVL5_9CHLR</name>
<organism evidence="2 3">
    <name type="scientific">Dictyobacter formicarum</name>
    <dbReference type="NCBI Taxonomy" id="2778368"/>
    <lineage>
        <taxon>Bacteria</taxon>
        <taxon>Bacillati</taxon>
        <taxon>Chloroflexota</taxon>
        <taxon>Ktedonobacteria</taxon>
        <taxon>Ktedonobacterales</taxon>
        <taxon>Dictyobacteraceae</taxon>
        <taxon>Dictyobacter</taxon>
    </lineage>
</organism>
<protein>
    <submittedName>
        <fullName evidence="2">Uncharacterized protein</fullName>
    </submittedName>
</protein>
<evidence type="ECO:0000313" key="2">
    <source>
        <dbReference type="EMBL" id="GHO89146.1"/>
    </source>
</evidence>